<gene>
    <name evidence="7" type="ORF">CK623_00625</name>
</gene>
<comment type="similarity">
    <text evidence="2">Belongs to the nitroreductase family.</text>
</comment>
<keyword evidence="3" id="KW-0285">Flavoprotein</keyword>
<evidence type="ECO:0000313" key="7">
    <source>
        <dbReference type="EMBL" id="PAT41480.1"/>
    </source>
</evidence>
<evidence type="ECO:0000256" key="3">
    <source>
        <dbReference type="ARBA" id="ARBA00022630"/>
    </source>
</evidence>
<dbReference type="AlphaFoldDB" id="A0A2A2ASC7"/>
<dbReference type="InterPro" id="IPR000415">
    <property type="entry name" value="Nitroreductase-like"/>
</dbReference>
<dbReference type="GO" id="GO:0016491">
    <property type="term" value="F:oxidoreductase activity"/>
    <property type="evidence" value="ECO:0007669"/>
    <property type="project" value="UniProtKB-KW"/>
</dbReference>
<evidence type="ECO:0000313" key="8">
    <source>
        <dbReference type="Proteomes" id="UP000218644"/>
    </source>
</evidence>
<sequence>MNLMGLLRRRSSAHAFAESAISDAELRHLAQAASLAPSAFHLQNWRFTAVCSPEAKQALYEAAFRQPKIVQPPPFSSSAAICWVTKPWQPGCSRWSQPDKWIRPPPTAG</sequence>
<evidence type="ECO:0000256" key="5">
    <source>
        <dbReference type="ARBA" id="ARBA00023002"/>
    </source>
</evidence>
<feature type="domain" description="Nitroreductase" evidence="6">
    <location>
        <begin position="8"/>
        <end position="76"/>
    </location>
</feature>
<dbReference type="Gene3D" id="3.40.109.10">
    <property type="entry name" value="NADH Oxidase"/>
    <property type="match status" value="1"/>
</dbReference>
<evidence type="ECO:0000256" key="4">
    <source>
        <dbReference type="ARBA" id="ARBA00022643"/>
    </source>
</evidence>
<dbReference type="SUPFAM" id="SSF55469">
    <property type="entry name" value="FMN-dependent nitroreductase-like"/>
    <property type="match status" value="1"/>
</dbReference>
<organism evidence="7 8">
    <name type="scientific">Vandammella animalimorsus</name>
    <dbReference type="NCBI Taxonomy" id="2029117"/>
    <lineage>
        <taxon>Bacteria</taxon>
        <taxon>Pseudomonadati</taxon>
        <taxon>Pseudomonadota</taxon>
        <taxon>Betaproteobacteria</taxon>
        <taxon>Burkholderiales</taxon>
        <taxon>Comamonadaceae</taxon>
        <taxon>Vandammella</taxon>
    </lineage>
</organism>
<evidence type="ECO:0000256" key="2">
    <source>
        <dbReference type="ARBA" id="ARBA00007118"/>
    </source>
</evidence>
<name>A0A2A2ASC7_9BURK</name>
<keyword evidence="4" id="KW-0288">FMN</keyword>
<keyword evidence="5" id="KW-0560">Oxidoreductase</keyword>
<reference evidence="7 8" key="1">
    <citation type="submission" date="2017-08" db="EMBL/GenBank/DDBJ databases">
        <title>WGS of Clinical strains of the CDC Group NO-1 linked to zoonotic infections in humans.</title>
        <authorList>
            <person name="Bernier A.-M."/>
            <person name="Bernard K."/>
        </authorList>
    </citation>
    <scope>NUCLEOTIDE SEQUENCE [LARGE SCALE GENOMIC DNA]</scope>
    <source>
        <strain evidence="7 8">NML79-0751</strain>
    </source>
</reference>
<comment type="caution">
    <text evidence="7">The sequence shown here is derived from an EMBL/GenBank/DDBJ whole genome shotgun (WGS) entry which is preliminary data.</text>
</comment>
<comment type="cofactor">
    <cofactor evidence="1">
        <name>FMN</name>
        <dbReference type="ChEBI" id="CHEBI:58210"/>
    </cofactor>
</comment>
<proteinExistence type="inferred from homology"/>
<accession>A0A2A2ASC7</accession>
<evidence type="ECO:0000259" key="6">
    <source>
        <dbReference type="Pfam" id="PF00881"/>
    </source>
</evidence>
<dbReference type="Pfam" id="PF00881">
    <property type="entry name" value="Nitroreductase"/>
    <property type="match status" value="1"/>
</dbReference>
<protein>
    <recommendedName>
        <fullName evidence="6">Nitroreductase domain-containing protein</fullName>
    </recommendedName>
</protein>
<dbReference type="Proteomes" id="UP000218644">
    <property type="component" value="Unassembled WGS sequence"/>
</dbReference>
<dbReference type="InterPro" id="IPR029479">
    <property type="entry name" value="Nitroreductase"/>
</dbReference>
<evidence type="ECO:0000256" key="1">
    <source>
        <dbReference type="ARBA" id="ARBA00001917"/>
    </source>
</evidence>
<dbReference type="PANTHER" id="PTHR43673">
    <property type="entry name" value="NAD(P)H NITROREDUCTASE YDGI-RELATED"/>
    <property type="match status" value="1"/>
</dbReference>
<dbReference type="PANTHER" id="PTHR43673:SF2">
    <property type="entry name" value="NITROREDUCTASE"/>
    <property type="match status" value="1"/>
</dbReference>
<dbReference type="RefSeq" id="WP_095555933.1">
    <property type="nucleotide sequence ID" value="NZ_NSJD01000001.1"/>
</dbReference>
<dbReference type="EMBL" id="NSJD01000001">
    <property type="protein sequence ID" value="PAT41480.1"/>
    <property type="molecule type" value="Genomic_DNA"/>
</dbReference>